<feature type="transmembrane region" description="Helical" evidence="6">
    <location>
        <begin position="390"/>
        <end position="411"/>
    </location>
</feature>
<dbReference type="PANTHER" id="PTHR30250">
    <property type="entry name" value="PST FAMILY PREDICTED COLANIC ACID TRANSPORTER"/>
    <property type="match status" value="1"/>
</dbReference>
<protein>
    <submittedName>
        <fullName evidence="7">Polysaccharide biosynthesis protein</fullName>
    </submittedName>
</protein>
<feature type="transmembrane region" description="Helical" evidence="6">
    <location>
        <begin position="258"/>
        <end position="278"/>
    </location>
</feature>
<dbReference type="GO" id="GO:0005886">
    <property type="term" value="C:plasma membrane"/>
    <property type="evidence" value="ECO:0007669"/>
    <property type="project" value="UniProtKB-SubCell"/>
</dbReference>
<keyword evidence="2" id="KW-1003">Cell membrane</keyword>
<keyword evidence="8" id="KW-1185">Reference proteome</keyword>
<feature type="transmembrane region" description="Helical" evidence="6">
    <location>
        <begin position="12"/>
        <end position="34"/>
    </location>
</feature>
<evidence type="ECO:0000313" key="8">
    <source>
        <dbReference type="Proteomes" id="UP000007360"/>
    </source>
</evidence>
<proteinExistence type="predicted"/>
<gene>
    <name evidence="7" type="ORF">A994_06061</name>
</gene>
<comment type="subcellular location">
    <subcellularLocation>
        <location evidence="1">Cell membrane</location>
        <topology evidence="1">Multi-pass membrane protein</topology>
    </subcellularLocation>
</comment>
<evidence type="ECO:0000256" key="4">
    <source>
        <dbReference type="ARBA" id="ARBA00022989"/>
    </source>
</evidence>
<organism evidence="7 8">
    <name type="scientific">Methanobacterium formicicum (strain DSM 3637 / PP1)</name>
    <dbReference type="NCBI Taxonomy" id="1204725"/>
    <lineage>
        <taxon>Archaea</taxon>
        <taxon>Methanobacteriati</taxon>
        <taxon>Methanobacteriota</taxon>
        <taxon>Methanomada group</taxon>
        <taxon>Methanobacteria</taxon>
        <taxon>Methanobacteriales</taxon>
        <taxon>Methanobacteriaceae</taxon>
        <taxon>Methanobacterium</taxon>
    </lineage>
</organism>
<keyword evidence="5 6" id="KW-0472">Membrane</keyword>
<keyword evidence="4 6" id="KW-1133">Transmembrane helix</keyword>
<feature type="transmembrane region" description="Helical" evidence="6">
    <location>
        <begin position="364"/>
        <end position="384"/>
    </location>
</feature>
<dbReference type="EMBL" id="AMPO01000004">
    <property type="protein sequence ID" value="EKF86028.1"/>
    <property type="molecule type" value="Genomic_DNA"/>
</dbReference>
<reference evidence="7 8" key="1">
    <citation type="journal article" date="2012" name="J. Bacteriol.">
        <title>Draft genome sequence of Methanobacterium formicicum DSM 3637, an archaebacterium isolated from the methane producer amoeba Pelomyxa palustris.</title>
        <authorList>
            <person name="Gutierrez G."/>
        </authorList>
    </citation>
    <scope>NUCLEOTIDE SEQUENCE [LARGE SCALE GENOMIC DNA]</scope>
    <source>
        <strain evidence="8">DSM 3637 / PP1</strain>
    </source>
</reference>
<keyword evidence="3 6" id="KW-0812">Transmembrane</keyword>
<dbReference type="PATRIC" id="fig|1204725.3.peg.1218"/>
<dbReference type="OrthoDB" id="112053at2157"/>
<dbReference type="AlphaFoldDB" id="K2R0G2"/>
<feature type="transmembrane region" description="Helical" evidence="6">
    <location>
        <begin position="46"/>
        <end position="73"/>
    </location>
</feature>
<feature type="transmembrane region" description="Helical" evidence="6">
    <location>
        <begin position="85"/>
        <end position="106"/>
    </location>
</feature>
<dbReference type="CDD" id="cd13128">
    <property type="entry name" value="MATE_Wzx_like"/>
    <property type="match status" value="1"/>
</dbReference>
<evidence type="ECO:0000313" key="7">
    <source>
        <dbReference type="EMBL" id="EKF86028.1"/>
    </source>
</evidence>
<sequence>MSESLYKKIIQDIGIVTILGMFTSLSGILLIPVITKFLGVENYGLYVQFTVTLALIMGFTTLGLPYATVRFLAGEKNRQKIRGEVWSSFLIILLTSLAVSLLIIIFSNSIANSLFGGLSILVIILAVLVPIECISGTFQNLFRVFQKIKYYSIFNIAKTYVEVILIIAVIISGFGIIEVALSILITRFIFLLVISAIMKRLIGLGKPNFSSMKKYLKFGLPTIPSNVASWINDSSDRYIITILLGIAAVGYYNPGYSIGSVIGMLSVPFDFVLVSIAAEYYNKGEIDLVRNLFKHSLKYYLLISVPTLLGISILANPILTIISTPEIAQQSYLVVPIVGMAMVLSGIGATATGKSLYLAQKNHITMINWFLVAMINIVLCVLLIPKMGILGAAIATLASFSFGFLFGTYFAVKYFDFSVDWTATIKIIVSSLVMALFILILKPVTLLDVILAVSASILVYLVVILATKTIDKKEINLFISMIKNR</sequence>
<dbReference type="InterPro" id="IPR002797">
    <property type="entry name" value="Polysacc_synth"/>
</dbReference>
<evidence type="ECO:0000256" key="2">
    <source>
        <dbReference type="ARBA" id="ARBA00022475"/>
    </source>
</evidence>
<evidence type="ECO:0000256" key="5">
    <source>
        <dbReference type="ARBA" id="ARBA00023136"/>
    </source>
</evidence>
<evidence type="ECO:0000256" key="1">
    <source>
        <dbReference type="ARBA" id="ARBA00004651"/>
    </source>
</evidence>
<dbReference type="Pfam" id="PF01943">
    <property type="entry name" value="Polysacc_synt"/>
    <property type="match status" value="1"/>
</dbReference>
<feature type="transmembrane region" description="Helical" evidence="6">
    <location>
        <begin position="159"/>
        <end position="177"/>
    </location>
</feature>
<comment type="caution">
    <text evidence="7">The sequence shown here is derived from an EMBL/GenBank/DDBJ whole genome shotgun (WGS) entry which is preliminary data.</text>
</comment>
<dbReference type="InterPro" id="IPR050833">
    <property type="entry name" value="Poly_Biosynth_Transport"/>
</dbReference>
<feature type="transmembrane region" description="Helical" evidence="6">
    <location>
        <begin position="331"/>
        <end position="352"/>
    </location>
</feature>
<feature type="transmembrane region" description="Helical" evidence="6">
    <location>
        <begin position="423"/>
        <end position="441"/>
    </location>
</feature>
<accession>K2R0G2</accession>
<feature type="transmembrane region" description="Helical" evidence="6">
    <location>
        <begin position="299"/>
        <end position="319"/>
    </location>
</feature>
<name>K2R0G2_METFP</name>
<feature type="transmembrane region" description="Helical" evidence="6">
    <location>
        <begin position="447"/>
        <end position="466"/>
    </location>
</feature>
<evidence type="ECO:0000256" key="6">
    <source>
        <dbReference type="SAM" id="Phobius"/>
    </source>
</evidence>
<dbReference type="PANTHER" id="PTHR30250:SF11">
    <property type="entry name" value="O-ANTIGEN TRANSPORTER-RELATED"/>
    <property type="match status" value="1"/>
</dbReference>
<dbReference type="Proteomes" id="UP000007360">
    <property type="component" value="Unassembled WGS sequence"/>
</dbReference>
<feature type="transmembrane region" description="Helical" evidence="6">
    <location>
        <begin position="118"/>
        <end position="138"/>
    </location>
</feature>
<dbReference type="RefSeq" id="WP_004030482.1">
    <property type="nucleotide sequence ID" value="NZ_AMPO01000004.1"/>
</dbReference>
<evidence type="ECO:0000256" key="3">
    <source>
        <dbReference type="ARBA" id="ARBA00022692"/>
    </source>
</evidence>